<dbReference type="Proteomes" id="UP000199519">
    <property type="component" value="Unassembled WGS sequence"/>
</dbReference>
<evidence type="ECO:0000313" key="4">
    <source>
        <dbReference type="Proteomes" id="UP000198612"/>
    </source>
</evidence>
<organism evidence="3 4">
    <name type="scientific">Halanaerobium congolense</name>
    <dbReference type="NCBI Taxonomy" id="54121"/>
    <lineage>
        <taxon>Bacteria</taxon>
        <taxon>Bacillati</taxon>
        <taxon>Bacillota</taxon>
        <taxon>Clostridia</taxon>
        <taxon>Halanaerobiales</taxon>
        <taxon>Halanaerobiaceae</taxon>
        <taxon>Halanaerobium</taxon>
    </lineage>
</organism>
<accession>A0A1I0CIY3</accession>
<evidence type="ECO:0000313" key="2">
    <source>
        <dbReference type="EMBL" id="SDG20837.1"/>
    </source>
</evidence>
<evidence type="ECO:0000256" key="1">
    <source>
        <dbReference type="SAM" id="Coils"/>
    </source>
</evidence>
<evidence type="ECO:0000313" key="5">
    <source>
        <dbReference type="Proteomes" id="UP000199519"/>
    </source>
</evidence>
<proteinExistence type="predicted"/>
<dbReference type="Proteomes" id="UP000198612">
    <property type="component" value="Unassembled WGS sequence"/>
</dbReference>
<dbReference type="RefSeq" id="WP_089720772.1">
    <property type="nucleotide sequence ID" value="NZ_FNBJ01000061.1"/>
</dbReference>
<dbReference type="EMBL" id="FOHG01000037">
    <property type="protein sequence ID" value="SET19368.1"/>
    <property type="molecule type" value="Genomic_DNA"/>
</dbReference>
<protein>
    <submittedName>
        <fullName evidence="3">Uncharacterized protein</fullName>
    </submittedName>
</protein>
<name>A0A1I0CIY3_9FIRM</name>
<feature type="coiled-coil region" evidence="1">
    <location>
        <begin position="78"/>
        <end position="137"/>
    </location>
</feature>
<dbReference type="AlphaFoldDB" id="A0A1I0CIY3"/>
<gene>
    <name evidence="2" type="ORF">SAMN04488598_16112</name>
    <name evidence="3" type="ORF">SAMN04515652_13726</name>
</gene>
<reference evidence="4 5" key="1">
    <citation type="submission" date="2016-10" db="EMBL/GenBank/DDBJ databases">
        <authorList>
            <person name="Varghese N."/>
            <person name="Submissions S."/>
        </authorList>
    </citation>
    <scope>NUCLEOTIDE SEQUENCE [LARGE SCALE GENOMIC DNA]</scope>
    <source>
        <strain evidence="2 5">WG2</strain>
        <strain evidence="3 4">WG5</strain>
    </source>
</reference>
<keyword evidence="1" id="KW-0175">Coiled coil</keyword>
<dbReference type="Gene3D" id="1.10.287.1490">
    <property type="match status" value="1"/>
</dbReference>
<evidence type="ECO:0000313" key="3">
    <source>
        <dbReference type="EMBL" id="SET19368.1"/>
    </source>
</evidence>
<dbReference type="EMBL" id="FNBJ01000061">
    <property type="protein sequence ID" value="SDG20837.1"/>
    <property type="molecule type" value="Genomic_DNA"/>
</dbReference>
<sequence length="166" mass="19309">MSETWSVKVDQNTKDKINKMADMSDFENRGEFIEHLLGLYNINSVKEEVPELSGDLDSLNKIKKEITNIFTGMGEKMAVALREKDNKYKEQLEEKDEEIADLEDTHKELKEQYQKLKDTSEEEIESLSEELSDLKGVLNDLHHFTTFYHAASLNEIKLCKQSFKFP</sequence>
<keyword evidence="5" id="KW-1185">Reference proteome</keyword>